<evidence type="ECO:0000313" key="2">
    <source>
        <dbReference type="EMBL" id="JAE18268.1"/>
    </source>
</evidence>
<accession>A0A0A9GC51</accession>
<evidence type="ECO:0000256" key="1">
    <source>
        <dbReference type="SAM" id="Phobius"/>
    </source>
</evidence>
<keyword evidence="1" id="KW-1133">Transmembrane helix</keyword>
<reference evidence="2" key="1">
    <citation type="submission" date="2014-09" db="EMBL/GenBank/DDBJ databases">
        <authorList>
            <person name="Magalhaes I.L.F."/>
            <person name="Oliveira U."/>
            <person name="Santos F.R."/>
            <person name="Vidigal T.H.D.A."/>
            <person name="Brescovit A.D."/>
            <person name="Santos A.J."/>
        </authorList>
    </citation>
    <scope>NUCLEOTIDE SEQUENCE</scope>
    <source>
        <tissue evidence="2">Shoot tissue taken approximately 20 cm above the soil surface</tissue>
    </source>
</reference>
<reference evidence="2" key="2">
    <citation type="journal article" date="2015" name="Data Brief">
        <title>Shoot transcriptome of the giant reed, Arundo donax.</title>
        <authorList>
            <person name="Barrero R.A."/>
            <person name="Guerrero F.D."/>
            <person name="Moolhuijzen P."/>
            <person name="Goolsby J.A."/>
            <person name="Tidwell J."/>
            <person name="Bellgard S.E."/>
            <person name="Bellgard M.I."/>
        </authorList>
    </citation>
    <scope>NUCLEOTIDE SEQUENCE</scope>
    <source>
        <tissue evidence="2">Shoot tissue taken approximately 20 cm above the soil surface</tissue>
    </source>
</reference>
<sequence>MLSLSLASGSTSLRPVHMAPLSVTRIVWLLMVFNRSIVMMMRPLFLLLI</sequence>
<feature type="transmembrane region" description="Helical" evidence="1">
    <location>
        <begin position="28"/>
        <end position="48"/>
    </location>
</feature>
<keyword evidence="1" id="KW-0472">Membrane</keyword>
<organism evidence="2">
    <name type="scientific">Arundo donax</name>
    <name type="common">Giant reed</name>
    <name type="synonym">Donax arundinaceus</name>
    <dbReference type="NCBI Taxonomy" id="35708"/>
    <lineage>
        <taxon>Eukaryota</taxon>
        <taxon>Viridiplantae</taxon>
        <taxon>Streptophyta</taxon>
        <taxon>Embryophyta</taxon>
        <taxon>Tracheophyta</taxon>
        <taxon>Spermatophyta</taxon>
        <taxon>Magnoliopsida</taxon>
        <taxon>Liliopsida</taxon>
        <taxon>Poales</taxon>
        <taxon>Poaceae</taxon>
        <taxon>PACMAD clade</taxon>
        <taxon>Arundinoideae</taxon>
        <taxon>Arundineae</taxon>
        <taxon>Arundo</taxon>
    </lineage>
</organism>
<protein>
    <submittedName>
        <fullName evidence="2">Uncharacterized protein</fullName>
    </submittedName>
</protein>
<proteinExistence type="predicted"/>
<dbReference type="AlphaFoldDB" id="A0A0A9GC51"/>
<name>A0A0A9GC51_ARUDO</name>
<dbReference type="EMBL" id="GBRH01179628">
    <property type="protein sequence ID" value="JAE18268.1"/>
    <property type="molecule type" value="Transcribed_RNA"/>
</dbReference>
<keyword evidence="1" id="KW-0812">Transmembrane</keyword>